<dbReference type="SUPFAM" id="SSF48371">
    <property type="entry name" value="ARM repeat"/>
    <property type="match status" value="1"/>
</dbReference>
<dbReference type="PANTHER" id="PTHR12537:SF13">
    <property type="entry name" value="PUMILIO HOMOLOGY DOMAIN FAMILY MEMBER 4"/>
    <property type="match status" value="1"/>
</dbReference>
<evidence type="ECO:0000256" key="2">
    <source>
        <dbReference type="ARBA" id="ARBA00024893"/>
    </source>
</evidence>
<dbReference type="PANTHER" id="PTHR12537">
    <property type="entry name" value="RNA BINDING PROTEIN PUMILIO-RELATED"/>
    <property type="match status" value="1"/>
</dbReference>
<dbReference type="SMART" id="SM00025">
    <property type="entry name" value="Pumilio"/>
    <property type="match status" value="8"/>
</dbReference>
<evidence type="ECO:0000259" key="5">
    <source>
        <dbReference type="PROSITE" id="PS50303"/>
    </source>
</evidence>
<reference evidence="6 7" key="1">
    <citation type="submission" date="2024-04" db="EMBL/GenBank/DDBJ databases">
        <title>Phyllosticta paracitricarpa is synonymous to the EU quarantine fungus P. citricarpa based on phylogenomic analyses.</title>
        <authorList>
            <consortium name="Lawrence Berkeley National Laboratory"/>
            <person name="Van ingen-buijs V.A."/>
            <person name="Van westerhoven A.C."/>
            <person name="Haridas S."/>
            <person name="Skiadas P."/>
            <person name="Martin F."/>
            <person name="Groenewald J.Z."/>
            <person name="Crous P.W."/>
            <person name="Seidl M.F."/>
        </authorList>
    </citation>
    <scope>NUCLEOTIDE SEQUENCE [LARGE SCALE GENOMIC DNA]</scope>
    <source>
        <strain evidence="6 7">CPC 17464</strain>
    </source>
</reference>
<feature type="repeat" description="Pumilio" evidence="3">
    <location>
        <begin position="718"/>
        <end position="758"/>
    </location>
</feature>
<feature type="compositionally biased region" description="Polar residues" evidence="4">
    <location>
        <begin position="98"/>
        <end position="108"/>
    </location>
</feature>
<evidence type="ECO:0000313" key="7">
    <source>
        <dbReference type="Proteomes" id="UP001360953"/>
    </source>
</evidence>
<gene>
    <name evidence="6" type="ORF">J3D65DRAFT_605053</name>
</gene>
<dbReference type="InterPro" id="IPR033133">
    <property type="entry name" value="PUM-HD"/>
</dbReference>
<dbReference type="GeneID" id="92031226"/>
<evidence type="ECO:0000256" key="1">
    <source>
        <dbReference type="ARBA" id="ARBA00022737"/>
    </source>
</evidence>
<comment type="function">
    <text evidence="2">RNA-binding nucleolar protein required for pre-rRNA processing. Involved in production of 18S rRNA and assembly of small ribosomal subunit.</text>
</comment>
<feature type="region of interest" description="Disordered" evidence="4">
    <location>
        <begin position="411"/>
        <end position="435"/>
    </location>
</feature>
<dbReference type="Pfam" id="PF00806">
    <property type="entry name" value="PUF"/>
    <property type="match status" value="8"/>
</dbReference>
<keyword evidence="7" id="KW-1185">Reference proteome</keyword>
<dbReference type="RefSeq" id="XP_066653069.1">
    <property type="nucleotide sequence ID" value="XM_066798320.1"/>
</dbReference>
<comment type="caution">
    <text evidence="6">The sequence shown here is derived from an EMBL/GenBank/DDBJ whole genome shotgun (WGS) entry which is preliminary data.</text>
</comment>
<feature type="compositionally biased region" description="Polar residues" evidence="4">
    <location>
        <begin position="127"/>
        <end position="158"/>
    </location>
</feature>
<protein>
    <recommendedName>
        <fullName evidence="5">PUM-HD domain-containing protein</fullName>
    </recommendedName>
</protein>
<feature type="compositionally biased region" description="Low complexity" evidence="4">
    <location>
        <begin position="541"/>
        <end position="551"/>
    </location>
</feature>
<proteinExistence type="predicted"/>
<evidence type="ECO:0000313" key="6">
    <source>
        <dbReference type="EMBL" id="KAK7534030.1"/>
    </source>
</evidence>
<feature type="compositionally biased region" description="Polar residues" evidence="4">
    <location>
        <begin position="491"/>
        <end position="511"/>
    </location>
</feature>
<dbReference type="InterPro" id="IPR011989">
    <property type="entry name" value="ARM-like"/>
</dbReference>
<dbReference type="EMBL" id="JBBPEH010000009">
    <property type="protein sequence ID" value="KAK7534030.1"/>
    <property type="molecule type" value="Genomic_DNA"/>
</dbReference>
<feature type="compositionally biased region" description="Basic and acidic residues" evidence="4">
    <location>
        <begin position="48"/>
        <end position="62"/>
    </location>
</feature>
<evidence type="ECO:0000256" key="3">
    <source>
        <dbReference type="PROSITE-ProRule" id="PRU00317"/>
    </source>
</evidence>
<feature type="region of interest" description="Disordered" evidence="4">
    <location>
        <begin position="486"/>
        <end position="558"/>
    </location>
</feature>
<accession>A0ABR1LJF5</accession>
<dbReference type="InterPro" id="IPR016024">
    <property type="entry name" value="ARM-type_fold"/>
</dbReference>
<sequence length="1114" mass="121258">MSSYPPSEGSLNTPTSDSFGGVPLPTDTSSAYSHFSSGATTVIGSDRSANKHQLEKKKNDLEALKEQRARFDAEMESYEKPFKGTQIDYSRFGDEINRTNLPAPQSEPTTPPEYRDNGFPTAFSRPQRYSVQSFTSPQSGTTLSNRPSRSGSQITSPPHVSHGISHMPSKSMPGSRRGSDEEEDSHELSIANMNPRTGAASSPDRVTLPQRAKFLLGFAFLPGPFACKLSADELVLASPLQSVAFNVNLHSVAFCASARSQANRVKRIHADNSTGLPDLKSVLGHMDFFGDDDQLRNGRDHNPAASPDVKSYLQMNTTDDKFPILVRRDGDGSMRLSASSAALDLALSPGEPGPEVPTTANDWQPTRSRHVAQHSMPANNLHKSDEFDFGNNISDGRTNLSNRHSTEVRFTGFGDQKRPGLLSSPPASNGMPKLSSSYSTNDIPTMKNANGLGTSNSNTGINTHAENHFHKHNASMGRIPATALHSRDVSASENQMQDQHQSFRSPRSSLHASAAPFGPNHNNNNNALMPASTAAVSSPPTTALNTNALNTMSPPQAPQYPATNFNYGGYGMMGMNMQNLNLSAQVGQYGNQPLGGQPSYGQMPMPNLNGINGLNMTGMNAMNGLASMNGMLSSPYANAYGQYSQYTAPAPQPRYPDSQARVIQQRRMQNHQDHLRSQTNYNFDSLLPHDIVELCKDQHGCRYLQKQIEGRNLDVVRKIFDATKEHVVDLMQDPFANYLCQKMLEFCNDEQRTRLIINAAPQMVSIALNQHGTRALQKMIEYVSTRDQINTIIAALCQNVVTLIQDLNGNHVIQKCLNHLGSEDAAFIFHAVGDACVIVGTHRHGCCVLQRCIDHSSGHQRNTLIAQITGNAISLVQDPFGNYVVQYILDLQEEGFTVPLCQSFRGRVCQLSKQKFSSNVMEKLQCIRVSNAESKRALIEELLQVGELERLIRDSYGNYVVQTALDYSDAPTKVRLVEACRPMLPSIRSTPYGRRIATKVHEFDGRMSGSSSGNITPIATGAPNQLAYPATMALGSTQPMNGQPFNNMSNGFGSNLASPQPHRLTNAAVPNNLQAAVQQTFSYNRGINGGMNGGPNGGVNGVNNGVNGNVNGGY</sequence>
<dbReference type="Gene3D" id="1.25.10.10">
    <property type="entry name" value="Leucine-rich Repeat Variant"/>
    <property type="match status" value="1"/>
</dbReference>
<feature type="domain" description="PUM-HD" evidence="5">
    <location>
        <begin position="663"/>
        <end position="1004"/>
    </location>
</feature>
<feature type="region of interest" description="Disordered" evidence="4">
    <location>
        <begin position="1"/>
        <end position="62"/>
    </location>
</feature>
<name>A0ABR1LJF5_9PEZI</name>
<feature type="compositionally biased region" description="Polar residues" evidence="4">
    <location>
        <begin position="26"/>
        <end position="43"/>
    </location>
</feature>
<dbReference type="PROSITE" id="PS50303">
    <property type="entry name" value="PUM_HD"/>
    <property type="match status" value="1"/>
</dbReference>
<dbReference type="InterPro" id="IPR033712">
    <property type="entry name" value="Pumilio_RNA-bd"/>
</dbReference>
<dbReference type="PROSITE" id="PS50302">
    <property type="entry name" value="PUM"/>
    <property type="match status" value="5"/>
</dbReference>
<evidence type="ECO:0000256" key="4">
    <source>
        <dbReference type="SAM" id="MobiDB-lite"/>
    </source>
</evidence>
<feature type="region of interest" description="Disordered" evidence="4">
    <location>
        <begin position="82"/>
        <end position="204"/>
    </location>
</feature>
<dbReference type="InterPro" id="IPR001313">
    <property type="entry name" value="Pumilio_RNA-bd_rpt"/>
</dbReference>
<feature type="compositionally biased region" description="Polar residues" evidence="4">
    <location>
        <begin position="1"/>
        <end position="18"/>
    </location>
</feature>
<feature type="repeat" description="Pumilio" evidence="3">
    <location>
        <begin position="867"/>
        <end position="902"/>
    </location>
</feature>
<feature type="repeat" description="Pumilio" evidence="3">
    <location>
        <begin position="941"/>
        <end position="978"/>
    </location>
</feature>
<keyword evidence="1" id="KW-0677">Repeat</keyword>
<dbReference type="Proteomes" id="UP001360953">
    <property type="component" value="Unassembled WGS sequence"/>
</dbReference>
<feature type="repeat" description="Pumilio" evidence="3">
    <location>
        <begin position="795"/>
        <end position="830"/>
    </location>
</feature>
<organism evidence="6 7">
    <name type="scientific">Phyllosticta citribraziliensis</name>
    <dbReference type="NCBI Taxonomy" id="989973"/>
    <lineage>
        <taxon>Eukaryota</taxon>
        <taxon>Fungi</taxon>
        <taxon>Dikarya</taxon>
        <taxon>Ascomycota</taxon>
        <taxon>Pezizomycotina</taxon>
        <taxon>Dothideomycetes</taxon>
        <taxon>Dothideomycetes incertae sedis</taxon>
        <taxon>Botryosphaeriales</taxon>
        <taxon>Phyllostictaceae</taxon>
        <taxon>Phyllosticta</taxon>
    </lineage>
</organism>
<feature type="repeat" description="Pumilio" evidence="3">
    <location>
        <begin position="831"/>
        <end position="866"/>
    </location>
</feature>
<dbReference type="CDD" id="cd07920">
    <property type="entry name" value="Pumilio"/>
    <property type="match status" value="1"/>
</dbReference>